<dbReference type="EMBL" id="BMOE01000004">
    <property type="protein sequence ID" value="GGJ72075.1"/>
    <property type="molecule type" value="Genomic_DNA"/>
</dbReference>
<comment type="caution">
    <text evidence="2">The sequence shown here is derived from an EMBL/GenBank/DDBJ whole genome shotgun (WGS) entry which is preliminary data.</text>
</comment>
<dbReference type="RefSeq" id="WP_229670867.1">
    <property type="nucleotide sequence ID" value="NZ_BMOE01000004.1"/>
</dbReference>
<dbReference type="PANTHER" id="PTHR11895">
    <property type="entry name" value="TRANSAMIDASE"/>
    <property type="match status" value="1"/>
</dbReference>
<dbReference type="PANTHER" id="PTHR11895:SF151">
    <property type="entry name" value="GLUTAMYL-TRNA(GLN) AMIDOTRANSFERASE SUBUNIT A"/>
    <property type="match status" value="1"/>
</dbReference>
<dbReference type="Proteomes" id="UP000635726">
    <property type="component" value="Unassembled WGS sequence"/>
</dbReference>
<dbReference type="Gene3D" id="3.90.1300.10">
    <property type="entry name" value="Amidase signature (AS) domain"/>
    <property type="match status" value="1"/>
</dbReference>
<evidence type="ECO:0000259" key="1">
    <source>
        <dbReference type="Pfam" id="PF01425"/>
    </source>
</evidence>
<dbReference type="InterPro" id="IPR020556">
    <property type="entry name" value="Amidase_CS"/>
</dbReference>
<dbReference type="SUPFAM" id="SSF75304">
    <property type="entry name" value="Amidase signature (AS) enzymes"/>
    <property type="match status" value="1"/>
</dbReference>
<protein>
    <submittedName>
        <fullName evidence="2">Amidase</fullName>
    </submittedName>
</protein>
<feature type="domain" description="Amidase" evidence="1">
    <location>
        <begin position="27"/>
        <end position="386"/>
    </location>
</feature>
<name>A0A917PDN8_9DEIO</name>
<keyword evidence="3" id="KW-1185">Reference proteome</keyword>
<evidence type="ECO:0000313" key="3">
    <source>
        <dbReference type="Proteomes" id="UP000635726"/>
    </source>
</evidence>
<dbReference type="InterPro" id="IPR023631">
    <property type="entry name" value="Amidase_dom"/>
</dbReference>
<reference evidence="2" key="2">
    <citation type="submission" date="2020-09" db="EMBL/GenBank/DDBJ databases">
        <authorList>
            <person name="Sun Q."/>
            <person name="Ohkuma M."/>
        </authorList>
    </citation>
    <scope>NUCLEOTIDE SEQUENCE</scope>
    <source>
        <strain evidence="2">JCM 14371</strain>
    </source>
</reference>
<dbReference type="PROSITE" id="PS00571">
    <property type="entry name" value="AMIDASES"/>
    <property type="match status" value="1"/>
</dbReference>
<evidence type="ECO:0000313" key="2">
    <source>
        <dbReference type="EMBL" id="GGJ72075.1"/>
    </source>
</evidence>
<accession>A0A917PDN8</accession>
<dbReference type="GO" id="GO:0003824">
    <property type="term" value="F:catalytic activity"/>
    <property type="evidence" value="ECO:0007669"/>
    <property type="project" value="InterPro"/>
</dbReference>
<gene>
    <name evidence="2" type="ORF">GCM10008939_15570</name>
</gene>
<dbReference type="InterPro" id="IPR000120">
    <property type="entry name" value="Amidase"/>
</dbReference>
<organism evidence="2 3">
    <name type="scientific">Deinococcus aquiradiocola</name>
    <dbReference type="NCBI Taxonomy" id="393059"/>
    <lineage>
        <taxon>Bacteria</taxon>
        <taxon>Thermotogati</taxon>
        <taxon>Deinococcota</taxon>
        <taxon>Deinococci</taxon>
        <taxon>Deinococcales</taxon>
        <taxon>Deinococcaceae</taxon>
        <taxon>Deinococcus</taxon>
    </lineage>
</organism>
<sequence length="394" mass="40209">MKVRPDVAAPAQRGVWAYLPDAPLEGAGGGPLSGLTFNVKDLFGVEGWPLHASTRAPLPPVPQGPLVTRLLALGAALVGKTHLHEIALGISGANAFGGTPNPLDAARVTGGSSSGAAASVALGLTDFALGTDTGGSIRVPAAWCGVVGFKPGKGDPAWSTDSVLPLSVTCDHAGPLARDLGTVLRVQEALTGQAAAPRSWEGVRVGVWHADGWLDDQARGALLAAAATLESLGAVLTPVQLPDMLDAYSDIVQSEAAAVHRGALARPEPGFTPGTLALLRRGAGLTDSEVRAARDRRDAYRALLDERMTGLDVLLAPAVPCAAPLQGQDSVALPGGPVPLRVAVLRLTVPFSMLGWPTLALPHRTPDGLSVGVQLVARPGQDAALLGLARTLPA</sequence>
<dbReference type="Pfam" id="PF01425">
    <property type="entry name" value="Amidase"/>
    <property type="match status" value="1"/>
</dbReference>
<reference evidence="2" key="1">
    <citation type="journal article" date="2014" name="Int. J. Syst. Evol. Microbiol.">
        <title>Complete genome sequence of Corynebacterium casei LMG S-19264T (=DSM 44701T), isolated from a smear-ripened cheese.</title>
        <authorList>
            <consortium name="US DOE Joint Genome Institute (JGI-PGF)"/>
            <person name="Walter F."/>
            <person name="Albersmeier A."/>
            <person name="Kalinowski J."/>
            <person name="Ruckert C."/>
        </authorList>
    </citation>
    <scope>NUCLEOTIDE SEQUENCE</scope>
    <source>
        <strain evidence="2">JCM 14371</strain>
    </source>
</reference>
<proteinExistence type="predicted"/>
<dbReference type="InterPro" id="IPR036928">
    <property type="entry name" value="AS_sf"/>
</dbReference>
<dbReference type="AlphaFoldDB" id="A0A917PDN8"/>